<feature type="transmembrane region" description="Helical" evidence="6">
    <location>
        <begin position="59"/>
        <end position="80"/>
    </location>
</feature>
<dbReference type="InterPro" id="IPR007267">
    <property type="entry name" value="GtrA_DPMS_TM"/>
</dbReference>
<evidence type="ECO:0000256" key="2">
    <source>
        <dbReference type="ARBA" id="ARBA00009399"/>
    </source>
</evidence>
<keyword evidence="3 6" id="KW-0812">Transmembrane</keyword>
<dbReference type="Proteomes" id="UP001065613">
    <property type="component" value="Chromosome"/>
</dbReference>
<keyword evidence="4 6" id="KW-1133">Transmembrane helix</keyword>
<evidence type="ECO:0000259" key="7">
    <source>
        <dbReference type="Pfam" id="PF04138"/>
    </source>
</evidence>
<protein>
    <submittedName>
        <fullName evidence="8">GtrA family protein</fullName>
    </submittedName>
</protein>
<evidence type="ECO:0000313" key="8">
    <source>
        <dbReference type="EMBL" id="UXE62942.1"/>
    </source>
</evidence>
<evidence type="ECO:0000256" key="4">
    <source>
        <dbReference type="ARBA" id="ARBA00022989"/>
    </source>
</evidence>
<gene>
    <name evidence="8" type="ORF">KA717_09730</name>
</gene>
<feature type="transmembrane region" description="Helical" evidence="6">
    <location>
        <begin position="100"/>
        <end position="119"/>
    </location>
</feature>
<dbReference type="PANTHER" id="PTHR38459">
    <property type="entry name" value="PROPHAGE BACTOPRENOL-LINKED GLUCOSE TRANSLOCASE HOMOLOG"/>
    <property type="match status" value="1"/>
</dbReference>
<evidence type="ECO:0000256" key="6">
    <source>
        <dbReference type="SAM" id="Phobius"/>
    </source>
</evidence>
<dbReference type="Pfam" id="PF04138">
    <property type="entry name" value="GtrA_DPMS_TM"/>
    <property type="match status" value="1"/>
</dbReference>
<organism evidence="8">
    <name type="scientific">Woronichinia naegeliana WA131</name>
    <dbReference type="NCBI Taxonomy" id="2824559"/>
    <lineage>
        <taxon>Bacteria</taxon>
        <taxon>Bacillati</taxon>
        <taxon>Cyanobacteriota</taxon>
        <taxon>Cyanophyceae</taxon>
        <taxon>Synechococcales</taxon>
        <taxon>Coelosphaeriaceae</taxon>
        <taxon>Woronichinia</taxon>
    </lineage>
</organism>
<proteinExistence type="inferred from homology"/>
<sequence length="173" mass="20225">MSNRSKNSNSTNSIDNFLNRAIAALEYLLNLRIFKFLGVGGFCAGLSLVILYLSTSVLGINYLISTIISIIVTNFIGFALNKYYTFQTHRKLFWREMWKYYSVMLSSYFLNLVIIYLLVDFVKIWYLYANILLIIVLTPYNYLLHRNWSFRKKELKSSAINDSVAEPETSYEE</sequence>
<feature type="domain" description="GtrA/DPMS transmembrane" evidence="7">
    <location>
        <begin position="35"/>
        <end position="150"/>
    </location>
</feature>
<name>A0A977KZV8_9CYAN</name>
<reference evidence="8" key="1">
    <citation type="submission" date="2021-04" db="EMBL/GenBank/DDBJ databases">
        <title>Genome sequence of Woronichinia naegeliana from Washington state freshwater lake bloom.</title>
        <authorList>
            <person name="Dreher T.W."/>
        </authorList>
    </citation>
    <scope>NUCLEOTIDE SEQUENCE</scope>
    <source>
        <strain evidence="8">WA131</strain>
    </source>
</reference>
<dbReference type="InterPro" id="IPR051401">
    <property type="entry name" value="GtrA_CellWall_Glycosyl"/>
</dbReference>
<dbReference type="GO" id="GO:0000271">
    <property type="term" value="P:polysaccharide biosynthetic process"/>
    <property type="evidence" value="ECO:0007669"/>
    <property type="project" value="InterPro"/>
</dbReference>
<feature type="transmembrane region" description="Helical" evidence="6">
    <location>
        <begin position="33"/>
        <end position="53"/>
    </location>
</feature>
<comment type="subcellular location">
    <subcellularLocation>
        <location evidence="1">Membrane</location>
        <topology evidence="1">Multi-pass membrane protein</topology>
    </subcellularLocation>
</comment>
<evidence type="ECO:0000256" key="3">
    <source>
        <dbReference type="ARBA" id="ARBA00022692"/>
    </source>
</evidence>
<comment type="similarity">
    <text evidence="2">Belongs to the GtrA family.</text>
</comment>
<keyword evidence="5 6" id="KW-0472">Membrane</keyword>
<dbReference type="KEGG" id="wna:KA717_09730"/>
<dbReference type="EMBL" id="CP073041">
    <property type="protein sequence ID" value="UXE62942.1"/>
    <property type="molecule type" value="Genomic_DNA"/>
</dbReference>
<dbReference type="AlphaFoldDB" id="A0A977KZV8"/>
<dbReference type="GO" id="GO:0005886">
    <property type="term" value="C:plasma membrane"/>
    <property type="evidence" value="ECO:0007669"/>
    <property type="project" value="TreeGrafter"/>
</dbReference>
<dbReference type="PANTHER" id="PTHR38459:SF1">
    <property type="entry name" value="PROPHAGE BACTOPRENOL-LINKED GLUCOSE TRANSLOCASE HOMOLOG"/>
    <property type="match status" value="1"/>
</dbReference>
<accession>A0A977KZV8</accession>
<feature type="transmembrane region" description="Helical" evidence="6">
    <location>
        <begin position="125"/>
        <end position="144"/>
    </location>
</feature>
<evidence type="ECO:0000256" key="5">
    <source>
        <dbReference type="ARBA" id="ARBA00023136"/>
    </source>
</evidence>
<evidence type="ECO:0000256" key="1">
    <source>
        <dbReference type="ARBA" id="ARBA00004141"/>
    </source>
</evidence>